<evidence type="ECO:0000313" key="1">
    <source>
        <dbReference type="EMBL" id="MFD0749285.1"/>
    </source>
</evidence>
<evidence type="ECO:0000313" key="2">
    <source>
        <dbReference type="Proteomes" id="UP001596958"/>
    </source>
</evidence>
<name>A0ABW2YXK0_9SPHI</name>
<dbReference type="CDD" id="cd03801">
    <property type="entry name" value="GT4_PimA-like"/>
    <property type="match status" value="1"/>
</dbReference>
<accession>A0ABW2YXK0</accession>
<organism evidence="1 2">
    <name type="scientific">Mucilaginibacter calamicampi</name>
    <dbReference type="NCBI Taxonomy" id="1302352"/>
    <lineage>
        <taxon>Bacteria</taxon>
        <taxon>Pseudomonadati</taxon>
        <taxon>Bacteroidota</taxon>
        <taxon>Sphingobacteriia</taxon>
        <taxon>Sphingobacteriales</taxon>
        <taxon>Sphingobacteriaceae</taxon>
        <taxon>Mucilaginibacter</taxon>
    </lineage>
</organism>
<protein>
    <submittedName>
        <fullName evidence="1">Glycosyltransferase</fullName>
        <ecNumber evidence="1">2.4.-.-</ecNumber>
    </submittedName>
</protein>
<keyword evidence="2" id="KW-1185">Reference proteome</keyword>
<dbReference type="EC" id="2.4.-.-" evidence="1"/>
<keyword evidence="1" id="KW-0328">Glycosyltransferase</keyword>
<dbReference type="SUPFAM" id="SSF53756">
    <property type="entry name" value="UDP-Glycosyltransferase/glycogen phosphorylase"/>
    <property type="match status" value="1"/>
</dbReference>
<comment type="caution">
    <text evidence="1">The sequence shown here is derived from an EMBL/GenBank/DDBJ whole genome shotgun (WGS) entry which is preliminary data.</text>
</comment>
<reference evidence="2" key="1">
    <citation type="journal article" date="2019" name="Int. J. Syst. Evol. Microbiol.">
        <title>The Global Catalogue of Microorganisms (GCM) 10K type strain sequencing project: providing services to taxonomists for standard genome sequencing and annotation.</title>
        <authorList>
            <consortium name="The Broad Institute Genomics Platform"/>
            <consortium name="The Broad Institute Genome Sequencing Center for Infectious Disease"/>
            <person name="Wu L."/>
            <person name="Ma J."/>
        </authorList>
    </citation>
    <scope>NUCLEOTIDE SEQUENCE [LARGE SCALE GENOMIC DNA]</scope>
    <source>
        <strain evidence="2">CCUG 63418</strain>
    </source>
</reference>
<dbReference type="RefSeq" id="WP_377097505.1">
    <property type="nucleotide sequence ID" value="NZ_JBHTHU010000001.1"/>
</dbReference>
<sequence>MLAKNRFNILIIPELLPYPPTEGGRLCIFVLIDYLRKFHDIQLLLAAYSKDDTRTIDQLRAEWPEVIIHVAELYTEPAPEKFRQKLKRRVLDSLKSIYYSRKKMGVATDVYSRYDPHFTLPFNPHHRDFISKLVSVLDQTKFDIIQTELTRMLNLVSLFPPASKKIFVQIESKSDILYDYGRSHGFDVNYIEHVAGNTAFIEYAYMAQYDAVFALNDLDARQIREHVPPSVAVYTSPFGLLDKDVAAADFADEKKEHLIFMGGEGHYPNYDGLYWFLSDVLKEIPDKPFKNIYITGNWSVATKAKFSQLSDQVNFIGFVDDLSPYLRSSICIVPIRIGGGGIRTKILSAMAQGSPVIATTLSSVGIKGDHGRELLIADTAENFAQAIIELFAKPPEAQAMARNAYRLLLAEYTQTAVGAKRNGFYQSICNPSAIS</sequence>
<dbReference type="EMBL" id="JBHTHU010000001">
    <property type="protein sequence ID" value="MFD0749285.1"/>
    <property type="molecule type" value="Genomic_DNA"/>
</dbReference>
<dbReference type="Gene3D" id="3.40.50.2000">
    <property type="entry name" value="Glycogen Phosphorylase B"/>
    <property type="match status" value="2"/>
</dbReference>
<proteinExistence type="predicted"/>
<dbReference type="Pfam" id="PF13692">
    <property type="entry name" value="Glyco_trans_1_4"/>
    <property type="match status" value="1"/>
</dbReference>
<keyword evidence="1" id="KW-0808">Transferase</keyword>
<dbReference type="GO" id="GO:0016757">
    <property type="term" value="F:glycosyltransferase activity"/>
    <property type="evidence" value="ECO:0007669"/>
    <property type="project" value="UniProtKB-KW"/>
</dbReference>
<dbReference type="Proteomes" id="UP001596958">
    <property type="component" value="Unassembled WGS sequence"/>
</dbReference>
<dbReference type="PANTHER" id="PTHR12526">
    <property type="entry name" value="GLYCOSYLTRANSFERASE"/>
    <property type="match status" value="1"/>
</dbReference>
<gene>
    <name evidence="1" type="ORF">ACFQZS_03970</name>
</gene>